<organism evidence="1">
    <name type="scientific">marine sediment metagenome</name>
    <dbReference type="NCBI Taxonomy" id="412755"/>
    <lineage>
        <taxon>unclassified sequences</taxon>
        <taxon>metagenomes</taxon>
        <taxon>ecological metagenomes</taxon>
    </lineage>
</organism>
<sequence length="85" mass="9635">MENDTKMKEILEILKGFSERNKNSKNLAETIDYIIDAESLAMFMFVLEKTAENFGGTKEDAQRHIILGSLVVGYHLGINKTKEVN</sequence>
<name>A0A0F8YTR0_9ZZZZ</name>
<proteinExistence type="predicted"/>
<comment type="caution">
    <text evidence="1">The sequence shown here is derived from an EMBL/GenBank/DDBJ whole genome shotgun (WGS) entry which is preliminary data.</text>
</comment>
<dbReference type="EMBL" id="LAZR01051581">
    <property type="protein sequence ID" value="KKK84843.1"/>
    <property type="molecule type" value="Genomic_DNA"/>
</dbReference>
<evidence type="ECO:0000313" key="1">
    <source>
        <dbReference type="EMBL" id="KKK84843.1"/>
    </source>
</evidence>
<reference evidence="1" key="1">
    <citation type="journal article" date="2015" name="Nature">
        <title>Complex archaea that bridge the gap between prokaryotes and eukaryotes.</title>
        <authorList>
            <person name="Spang A."/>
            <person name="Saw J.H."/>
            <person name="Jorgensen S.L."/>
            <person name="Zaremba-Niedzwiedzka K."/>
            <person name="Martijn J."/>
            <person name="Lind A.E."/>
            <person name="van Eijk R."/>
            <person name="Schleper C."/>
            <person name="Guy L."/>
            <person name="Ettema T.J."/>
        </authorList>
    </citation>
    <scope>NUCLEOTIDE SEQUENCE</scope>
</reference>
<protein>
    <submittedName>
        <fullName evidence="1">Uncharacterized protein</fullName>
    </submittedName>
</protein>
<gene>
    <name evidence="1" type="ORF">LCGC14_2779270</name>
</gene>
<accession>A0A0F8YTR0</accession>
<dbReference type="AlphaFoldDB" id="A0A0F8YTR0"/>